<evidence type="ECO:0000256" key="1">
    <source>
        <dbReference type="SAM" id="MobiDB-lite"/>
    </source>
</evidence>
<dbReference type="AlphaFoldDB" id="A0A6V7KN64"/>
<protein>
    <submittedName>
        <fullName evidence="2">Uncharacterized protein</fullName>
    </submittedName>
</protein>
<dbReference type="EMBL" id="CADCXW020000158">
    <property type="protein sequence ID" value="CAD1565184.1"/>
    <property type="molecule type" value="Genomic_DNA"/>
</dbReference>
<feature type="compositionally biased region" description="Basic and acidic residues" evidence="1">
    <location>
        <begin position="24"/>
        <end position="35"/>
    </location>
</feature>
<name>A0A6V7KN64_9HYME</name>
<feature type="region of interest" description="Disordered" evidence="1">
    <location>
        <begin position="1"/>
        <end position="35"/>
    </location>
</feature>
<feature type="compositionally biased region" description="Basic and acidic residues" evidence="1">
    <location>
        <begin position="8"/>
        <end position="17"/>
    </location>
</feature>
<evidence type="ECO:0000313" key="2">
    <source>
        <dbReference type="EMBL" id="CAD1565184.1"/>
    </source>
</evidence>
<proteinExistence type="predicted"/>
<reference evidence="2" key="1">
    <citation type="submission" date="2020-07" db="EMBL/GenBank/DDBJ databases">
        <authorList>
            <person name="Ferguson B K."/>
        </authorList>
    </citation>
    <scope>NUCLEOTIDE SEQUENCE</scope>
    <source>
        <strain evidence="2">L06</strain>
    </source>
</reference>
<accession>A0A6V7KN64</accession>
<organism evidence="2">
    <name type="scientific">Bracon brevicornis</name>
    <dbReference type="NCBI Taxonomy" id="1563983"/>
    <lineage>
        <taxon>Eukaryota</taxon>
        <taxon>Metazoa</taxon>
        <taxon>Ecdysozoa</taxon>
        <taxon>Arthropoda</taxon>
        <taxon>Hexapoda</taxon>
        <taxon>Insecta</taxon>
        <taxon>Pterygota</taxon>
        <taxon>Neoptera</taxon>
        <taxon>Endopterygota</taxon>
        <taxon>Hymenoptera</taxon>
        <taxon>Apocrita</taxon>
        <taxon>Ichneumonoidea</taxon>
        <taxon>Braconidae</taxon>
        <taxon>Braconinae</taxon>
        <taxon>Bracon</taxon>
    </lineage>
</organism>
<sequence>MEVNDTPEQAREDEKWQEVVPSKKTQERNQLARRERPGALILKPNGSATCADIVSKVKKNAALAQVGEAVKEVRKTKDPLDPQEERCG</sequence>
<gene>
    <name evidence="2" type="ORF">BBRV_LOCUS83249</name>
</gene>